<evidence type="ECO:0000256" key="1">
    <source>
        <dbReference type="SAM" id="Phobius"/>
    </source>
</evidence>
<keyword evidence="1" id="KW-0812">Transmembrane</keyword>
<evidence type="ECO:0000313" key="3">
    <source>
        <dbReference type="Proteomes" id="UP000481327"/>
    </source>
</evidence>
<feature type="transmembrane region" description="Helical" evidence="1">
    <location>
        <begin position="12"/>
        <end position="30"/>
    </location>
</feature>
<organism evidence="2 3">
    <name type="scientific">Sandarakinorhabdus fusca</name>
    <dbReference type="NCBI Taxonomy" id="1439888"/>
    <lineage>
        <taxon>Bacteria</taxon>
        <taxon>Pseudomonadati</taxon>
        <taxon>Pseudomonadota</taxon>
        <taxon>Alphaproteobacteria</taxon>
        <taxon>Sphingomonadales</taxon>
        <taxon>Sphingosinicellaceae</taxon>
        <taxon>Sandarakinorhabdus</taxon>
    </lineage>
</organism>
<sequence>MTYDELRHLADTWGLVMMAVTFVTFVGWTFRKGSTQRLHDAANMIFKDDEDDQAH</sequence>
<dbReference type="EMBL" id="WIOL01000001">
    <property type="protein sequence ID" value="MQT16228.1"/>
    <property type="molecule type" value="Genomic_DNA"/>
</dbReference>
<comment type="caution">
    <text evidence="2">The sequence shown here is derived from an EMBL/GenBank/DDBJ whole genome shotgun (WGS) entry which is preliminary data.</text>
</comment>
<accession>A0A7C9KXW6</accession>
<keyword evidence="3" id="KW-1185">Reference proteome</keyword>
<dbReference type="RefSeq" id="WP_152576650.1">
    <property type="nucleotide sequence ID" value="NZ_JAATJI010000001.1"/>
</dbReference>
<dbReference type="Pfam" id="PF05545">
    <property type="entry name" value="FixQ"/>
    <property type="match status" value="1"/>
</dbReference>
<gene>
    <name evidence="2" type="ORF">F3168_03010</name>
</gene>
<dbReference type="CDD" id="cd01324">
    <property type="entry name" value="cbb3_Oxidase_CcoQ"/>
    <property type="match status" value="1"/>
</dbReference>
<keyword evidence="1" id="KW-1133">Transmembrane helix</keyword>
<keyword evidence="1" id="KW-0472">Membrane</keyword>
<dbReference type="InterPro" id="IPR008621">
    <property type="entry name" value="Cbb3-typ_cyt_oxidase_comp"/>
</dbReference>
<evidence type="ECO:0000313" key="2">
    <source>
        <dbReference type="EMBL" id="MQT16228.1"/>
    </source>
</evidence>
<protein>
    <submittedName>
        <fullName evidence="2">CcoQ/FixQ family Cbb3-type cytochrome c oxidase assembly chaperone</fullName>
    </submittedName>
</protein>
<dbReference type="AlphaFoldDB" id="A0A7C9KXW6"/>
<reference evidence="2 3" key="1">
    <citation type="submission" date="2019-09" db="EMBL/GenBank/DDBJ databases">
        <title>Polymorphobacter sp. isolated from a lake in China.</title>
        <authorList>
            <person name="Liu Z."/>
        </authorList>
    </citation>
    <scope>NUCLEOTIDE SEQUENCE [LARGE SCALE GENOMIC DNA]</scope>
    <source>
        <strain evidence="2 3">D40P</strain>
    </source>
</reference>
<proteinExistence type="predicted"/>
<dbReference type="Proteomes" id="UP000481327">
    <property type="component" value="Unassembled WGS sequence"/>
</dbReference>
<name>A0A7C9KXW6_9SPHN</name>